<proteinExistence type="inferred from homology"/>
<evidence type="ECO:0000256" key="6">
    <source>
        <dbReference type="ARBA" id="ARBA00023136"/>
    </source>
</evidence>
<evidence type="ECO:0000256" key="7">
    <source>
        <dbReference type="ARBA" id="ARBA00023201"/>
    </source>
</evidence>
<dbReference type="GO" id="GO:0017153">
    <property type="term" value="F:sodium:dicarboxylate symporter activity"/>
    <property type="evidence" value="ECO:0007669"/>
    <property type="project" value="TreeGrafter"/>
</dbReference>
<evidence type="ECO:0000313" key="10">
    <source>
        <dbReference type="Ensembl" id="ENSUMAP00000016398"/>
    </source>
</evidence>
<dbReference type="PANTHER" id="PTHR10283:SF82">
    <property type="entry name" value="SOLUTE CARRIER FAMILY 13 MEMBER 2"/>
    <property type="match status" value="1"/>
</dbReference>
<keyword evidence="5" id="KW-0915">Sodium</keyword>
<dbReference type="Ensembl" id="ENSUMAT00000019383.1">
    <property type="protein sequence ID" value="ENSUMAP00000016398.1"/>
    <property type="gene ID" value="ENSUMAG00000011971.1"/>
</dbReference>
<organism evidence="10">
    <name type="scientific">Ursus maritimus</name>
    <name type="common">Polar bear</name>
    <name type="synonym">Thalarctos maritimus</name>
    <dbReference type="NCBI Taxonomy" id="29073"/>
    <lineage>
        <taxon>Eukaryota</taxon>
        <taxon>Metazoa</taxon>
        <taxon>Chordata</taxon>
        <taxon>Craniata</taxon>
        <taxon>Vertebrata</taxon>
        <taxon>Euteleostomi</taxon>
        <taxon>Mammalia</taxon>
        <taxon>Eutheria</taxon>
        <taxon>Laurasiatheria</taxon>
        <taxon>Carnivora</taxon>
        <taxon>Caniformia</taxon>
        <taxon>Ursidae</taxon>
        <taxon>Ursus</taxon>
    </lineage>
</organism>
<sequence>FWLRLGAMTLGHRPIPPTALLLPSRPQESYCAYSIILMALFWCTEALPLAVTALFPIVLYPMMGIMDASEVCVEYFKDSNILFVGGLLVAIAVEHWNLHKRIALRVLLITGVRPALLMLGFMGVTAFLSMWISNTATTAMMVPIAHAVLQQLHKKPTERACVWEHSSSELKLEKEAGEDDGGSREPRQGWGPCP</sequence>
<comment type="subcellular location">
    <subcellularLocation>
        <location evidence="1">Membrane</location>
        <topology evidence="1">Multi-pass membrane protein</topology>
    </subcellularLocation>
</comment>
<evidence type="ECO:0000256" key="9">
    <source>
        <dbReference type="SAM" id="Phobius"/>
    </source>
</evidence>
<dbReference type="InterPro" id="IPR001898">
    <property type="entry name" value="SLC13A/DASS"/>
</dbReference>
<evidence type="ECO:0000256" key="8">
    <source>
        <dbReference type="SAM" id="MobiDB-lite"/>
    </source>
</evidence>
<dbReference type="GO" id="GO:0015138">
    <property type="term" value="F:fumarate transmembrane transporter activity"/>
    <property type="evidence" value="ECO:0007669"/>
    <property type="project" value="TreeGrafter"/>
</dbReference>
<evidence type="ECO:0000256" key="4">
    <source>
        <dbReference type="ARBA" id="ARBA00022989"/>
    </source>
</evidence>
<dbReference type="GO" id="GO:0015139">
    <property type="term" value="F:alpha-ketoglutarate transmembrane transporter activity"/>
    <property type="evidence" value="ECO:0007669"/>
    <property type="project" value="TreeGrafter"/>
</dbReference>
<keyword evidence="4 9" id="KW-1133">Transmembrane helix</keyword>
<keyword evidence="7" id="KW-0813">Transport</keyword>
<feature type="transmembrane region" description="Helical" evidence="9">
    <location>
        <begin position="30"/>
        <end position="59"/>
    </location>
</feature>
<keyword evidence="3 9" id="KW-0812">Transmembrane</keyword>
<evidence type="ECO:0000256" key="3">
    <source>
        <dbReference type="ARBA" id="ARBA00022692"/>
    </source>
</evidence>
<dbReference type="GO" id="GO:0005886">
    <property type="term" value="C:plasma membrane"/>
    <property type="evidence" value="ECO:0007669"/>
    <property type="project" value="TreeGrafter"/>
</dbReference>
<dbReference type="AlphaFoldDB" id="A0A452U6N7"/>
<evidence type="ECO:0000256" key="5">
    <source>
        <dbReference type="ARBA" id="ARBA00023053"/>
    </source>
</evidence>
<evidence type="ECO:0000256" key="2">
    <source>
        <dbReference type="ARBA" id="ARBA00006772"/>
    </source>
</evidence>
<feature type="compositionally biased region" description="Basic and acidic residues" evidence="8">
    <location>
        <begin position="171"/>
        <end position="187"/>
    </location>
</feature>
<keyword evidence="7" id="KW-0739">Sodium transport</keyword>
<keyword evidence="7" id="KW-0406">Ion transport</keyword>
<dbReference type="GO" id="GO:0071285">
    <property type="term" value="P:cellular response to lithium ion"/>
    <property type="evidence" value="ECO:0007669"/>
    <property type="project" value="TreeGrafter"/>
</dbReference>
<dbReference type="Pfam" id="PF00939">
    <property type="entry name" value="Na_sulph_symp"/>
    <property type="match status" value="1"/>
</dbReference>
<keyword evidence="6 9" id="KW-0472">Membrane</keyword>
<dbReference type="PANTHER" id="PTHR10283">
    <property type="entry name" value="SOLUTE CARRIER FAMILY 13 MEMBER"/>
    <property type="match status" value="1"/>
</dbReference>
<comment type="similarity">
    <text evidence="2">Belongs to the SLC13A/DASS transporter (TC 2.A.47) family. NADC subfamily.</text>
</comment>
<gene>
    <name evidence="10" type="primary">SLC13A2</name>
</gene>
<dbReference type="GO" id="GO:0015141">
    <property type="term" value="F:succinate transmembrane transporter activity"/>
    <property type="evidence" value="ECO:0007669"/>
    <property type="project" value="TreeGrafter"/>
</dbReference>
<feature type="region of interest" description="Disordered" evidence="8">
    <location>
        <begin position="171"/>
        <end position="194"/>
    </location>
</feature>
<feature type="transmembrane region" description="Helical" evidence="9">
    <location>
        <begin position="103"/>
        <end position="124"/>
    </location>
</feature>
<feature type="transmembrane region" description="Helical" evidence="9">
    <location>
        <begin position="79"/>
        <end position="96"/>
    </location>
</feature>
<evidence type="ECO:0000256" key="1">
    <source>
        <dbReference type="ARBA" id="ARBA00004141"/>
    </source>
</evidence>
<accession>A0A452U6N7</accession>
<name>A0A452U6N7_URSMA</name>
<protein>
    <submittedName>
        <fullName evidence="10">Solute carrier family 13 member 2</fullName>
    </submittedName>
</protein>
<dbReference type="GeneTree" id="ENSGT01030000234550"/>
<reference evidence="10" key="1">
    <citation type="submission" date="2019-03" db="UniProtKB">
        <authorList>
            <consortium name="Ensembl"/>
        </authorList>
    </citation>
    <scope>IDENTIFICATION</scope>
</reference>